<accession>A0A9K3DA23</accession>
<dbReference type="Proteomes" id="UP000265618">
    <property type="component" value="Unassembled WGS sequence"/>
</dbReference>
<protein>
    <submittedName>
        <fullName evidence="1">Uncharacterized protein</fullName>
    </submittedName>
</protein>
<comment type="caution">
    <text evidence="1">The sequence shown here is derived from an EMBL/GenBank/DDBJ whole genome shotgun (WGS) entry which is preliminary data.</text>
</comment>
<sequence>MTFLYSRVPQKIYFKYASFHTVAHELAAPHTQ</sequence>
<name>A0A9K3DA23_9EUKA</name>
<dbReference type="EMBL" id="BDIP01007595">
    <property type="protein sequence ID" value="GIQ91367.1"/>
    <property type="molecule type" value="Genomic_DNA"/>
</dbReference>
<proteinExistence type="predicted"/>
<gene>
    <name evidence="1" type="ORF">KIPB_014591</name>
</gene>
<evidence type="ECO:0000313" key="1">
    <source>
        <dbReference type="EMBL" id="GIQ91367.1"/>
    </source>
</evidence>
<reference evidence="1 2" key="1">
    <citation type="journal article" date="2018" name="PLoS ONE">
        <title>The draft genome of Kipferlia bialata reveals reductive genome evolution in fornicate parasites.</title>
        <authorList>
            <person name="Tanifuji G."/>
            <person name="Takabayashi S."/>
            <person name="Kume K."/>
            <person name="Takagi M."/>
            <person name="Nakayama T."/>
            <person name="Kamikawa R."/>
            <person name="Inagaki Y."/>
            <person name="Hashimoto T."/>
        </authorList>
    </citation>
    <scope>NUCLEOTIDE SEQUENCE [LARGE SCALE GENOMIC DNA]</scope>
    <source>
        <strain evidence="1">NY0173</strain>
    </source>
</reference>
<organism evidence="1 2">
    <name type="scientific">Kipferlia bialata</name>
    <dbReference type="NCBI Taxonomy" id="797122"/>
    <lineage>
        <taxon>Eukaryota</taxon>
        <taxon>Metamonada</taxon>
        <taxon>Carpediemonas-like organisms</taxon>
        <taxon>Kipferlia</taxon>
    </lineage>
</organism>
<keyword evidence="2" id="KW-1185">Reference proteome</keyword>
<evidence type="ECO:0000313" key="2">
    <source>
        <dbReference type="Proteomes" id="UP000265618"/>
    </source>
</evidence>
<feature type="non-terminal residue" evidence="1">
    <location>
        <position position="1"/>
    </location>
</feature>
<dbReference type="AlphaFoldDB" id="A0A9K3DA23"/>